<dbReference type="EMBL" id="ABJB010264559">
    <property type="status" value="NOT_ANNOTATED_CDS"/>
    <property type="molecule type" value="Genomic_DNA"/>
</dbReference>
<dbReference type="PaxDb" id="6945-B7PM07"/>
<dbReference type="VEuPathDB" id="VectorBase:ISCI006227"/>
<dbReference type="InterPro" id="IPR036397">
    <property type="entry name" value="RNaseH_sf"/>
</dbReference>
<evidence type="ECO:0000313" key="4">
    <source>
        <dbReference type="EnsemblMetazoa" id="ISCW006227-PA"/>
    </source>
</evidence>
<dbReference type="PANTHER" id="PTHR47765">
    <property type="entry name" value="3'-5' EXONUCLEASE DOMAIN-CONTAINING PROTEIN"/>
    <property type="match status" value="1"/>
</dbReference>
<evidence type="ECO:0007829" key="6">
    <source>
        <dbReference type="PeptideAtlas" id="B7PM07"/>
    </source>
</evidence>
<accession>B7PM07</accession>
<dbReference type="PANTHER" id="PTHR47765:SF2">
    <property type="entry name" value="EXONUCLEASE MUT-7 HOMOLOG"/>
    <property type="match status" value="1"/>
</dbReference>
<reference evidence="4" key="2">
    <citation type="submission" date="2020-05" db="UniProtKB">
        <authorList>
            <consortium name="EnsemblMetazoa"/>
        </authorList>
    </citation>
    <scope>IDENTIFICATION</scope>
    <source>
        <strain evidence="4">wikel</strain>
    </source>
</reference>
<evidence type="ECO:0000259" key="2">
    <source>
        <dbReference type="Pfam" id="PF01612"/>
    </source>
</evidence>
<keyword evidence="6" id="KW-1267">Proteomics identification</keyword>
<dbReference type="Pfam" id="PF01612">
    <property type="entry name" value="DNA_pol_A_exo1"/>
    <property type="match status" value="1"/>
</dbReference>
<sequence length="492" mass="57539">MVSERQELYPALLTREIKRHALQTVLKQTNTSLIDLVCRVYRLDENAQDYMDVVQDLLLRQHFNEASTIVVRLKLHDYFTLEEIAIPLFLLDKIGLLENYMAGLPELQKEVIVYMDSLYNDANRIDNLIYNLNLKMVSRDKFHPKTLAKVISRLLKQYNLPVELCPNVQYSRSKSAMKYLIHKKYNEEAVGPNCSLQKELINDLMWMNDYENALSFALKLGLPEHHWPNYLRDYKERCGVRKVQELMRSWNINEDQDDPSKFLSLRIDLSDVHMVDTPDGFARCIEVLKVRGRLSLVQLAVWDGVYVLDILKLSEVLGESHWRQLYTEILSSDDILKLGYGIVEDLKLLSEVAKCPSAKARNFIDLCSFSEKLRQKHPSLMKPVIPKDREHKGLSELTRTLLGLPLNKDEQCSDWENRPLRSSQMRYAALDAFCLLQVYEELFKRAEGEDMNLRELIQEVRDSEAVRRDKPRKYKPQVHRRSNGYTANCSRK</sequence>
<dbReference type="EMBL" id="ABJB010362196">
    <property type="status" value="NOT_ANNOTATED_CDS"/>
    <property type="molecule type" value="Genomic_DNA"/>
</dbReference>
<dbReference type="STRING" id="6945.B7PM07"/>
<dbReference type="SUPFAM" id="SSF53098">
    <property type="entry name" value="Ribonuclease H-like"/>
    <property type="match status" value="1"/>
</dbReference>
<dbReference type="VEuPathDB" id="VectorBase:ISCP_030860"/>
<dbReference type="GO" id="GO:0005737">
    <property type="term" value="C:cytoplasm"/>
    <property type="evidence" value="ECO:0000318"/>
    <property type="project" value="GO_Central"/>
</dbReference>
<dbReference type="Proteomes" id="UP000001555">
    <property type="component" value="Unassembled WGS sequence"/>
</dbReference>
<dbReference type="GO" id="GO:0006139">
    <property type="term" value="P:nucleobase-containing compound metabolic process"/>
    <property type="evidence" value="ECO:0007669"/>
    <property type="project" value="InterPro"/>
</dbReference>
<dbReference type="EMBL" id="ABJB010621143">
    <property type="status" value="NOT_ANNOTATED_CDS"/>
    <property type="molecule type" value="Genomic_DNA"/>
</dbReference>
<organism>
    <name type="scientific">Ixodes scapularis</name>
    <name type="common">Black-legged tick</name>
    <name type="synonym">Deer tick</name>
    <dbReference type="NCBI Taxonomy" id="6945"/>
    <lineage>
        <taxon>Eukaryota</taxon>
        <taxon>Metazoa</taxon>
        <taxon>Ecdysozoa</taxon>
        <taxon>Arthropoda</taxon>
        <taxon>Chelicerata</taxon>
        <taxon>Arachnida</taxon>
        <taxon>Acari</taxon>
        <taxon>Parasitiformes</taxon>
        <taxon>Ixodida</taxon>
        <taxon>Ixodoidea</taxon>
        <taxon>Ixodidae</taxon>
        <taxon>Ixodinae</taxon>
        <taxon>Ixodes</taxon>
    </lineage>
</organism>
<dbReference type="EMBL" id="DS744655">
    <property type="protein sequence ID" value="EEC07629.1"/>
    <property type="molecule type" value="Genomic_DNA"/>
</dbReference>
<dbReference type="InterPro" id="IPR012337">
    <property type="entry name" value="RNaseH-like_sf"/>
</dbReference>
<evidence type="ECO:0000256" key="1">
    <source>
        <dbReference type="SAM" id="MobiDB-lite"/>
    </source>
</evidence>
<reference evidence="3 5" key="1">
    <citation type="submission" date="2008-03" db="EMBL/GenBank/DDBJ databases">
        <title>Annotation of Ixodes scapularis.</title>
        <authorList>
            <consortium name="Ixodes scapularis Genome Project Consortium"/>
            <person name="Caler E."/>
            <person name="Hannick L.I."/>
            <person name="Bidwell S."/>
            <person name="Joardar V."/>
            <person name="Thiagarajan M."/>
            <person name="Amedeo P."/>
            <person name="Galinsky K.J."/>
            <person name="Schobel S."/>
            <person name="Inman J."/>
            <person name="Hostetler J."/>
            <person name="Miller J."/>
            <person name="Hammond M."/>
            <person name="Megy K."/>
            <person name="Lawson D."/>
            <person name="Kodira C."/>
            <person name="Sutton G."/>
            <person name="Meyer J."/>
            <person name="Hill C.A."/>
            <person name="Birren B."/>
            <person name="Nene V."/>
            <person name="Collins F."/>
            <person name="Alarcon-Chaidez F."/>
            <person name="Wikel S."/>
            <person name="Strausberg R."/>
        </authorList>
    </citation>
    <scope>NUCLEOTIDE SEQUENCE [LARGE SCALE GENOMIC DNA]</scope>
    <source>
        <strain evidence="5">Wikel</strain>
        <strain evidence="3">Wikel colony</strain>
    </source>
</reference>
<dbReference type="InterPro" id="IPR052408">
    <property type="entry name" value="Exonuclease_MUT-7-like"/>
</dbReference>
<dbReference type="EMBL" id="ABJB011083977">
    <property type="status" value="NOT_ANNOTATED_CDS"/>
    <property type="molecule type" value="Genomic_DNA"/>
</dbReference>
<name>B7PM07_IXOSC</name>
<dbReference type="InParanoid" id="B7PM07"/>
<proteinExistence type="evidence at protein level"/>
<feature type="domain" description="3'-5' exonuclease" evidence="2">
    <location>
        <begin position="289"/>
        <end position="444"/>
    </location>
</feature>
<feature type="region of interest" description="Disordered" evidence="1">
    <location>
        <begin position="467"/>
        <end position="492"/>
    </location>
</feature>
<feature type="compositionally biased region" description="Basic residues" evidence="1">
    <location>
        <begin position="469"/>
        <end position="482"/>
    </location>
</feature>
<dbReference type="GO" id="GO:0003676">
    <property type="term" value="F:nucleic acid binding"/>
    <property type="evidence" value="ECO:0007669"/>
    <property type="project" value="InterPro"/>
</dbReference>
<dbReference type="Gene3D" id="3.30.420.10">
    <property type="entry name" value="Ribonuclease H-like superfamily/Ribonuclease H"/>
    <property type="match status" value="1"/>
</dbReference>
<feature type="compositionally biased region" description="Polar residues" evidence="1">
    <location>
        <begin position="483"/>
        <end position="492"/>
    </location>
</feature>
<dbReference type="EnsemblMetazoa" id="ISCW006227-RA">
    <property type="protein sequence ID" value="ISCW006227-PA"/>
    <property type="gene ID" value="ISCW006227"/>
</dbReference>
<protein>
    <recommendedName>
        <fullName evidence="2">3'-5' exonuclease domain-containing protein</fullName>
    </recommendedName>
</protein>
<dbReference type="EMBL" id="ABJB010764117">
    <property type="status" value="NOT_ANNOTATED_CDS"/>
    <property type="molecule type" value="Genomic_DNA"/>
</dbReference>
<dbReference type="FunCoup" id="B7PM07">
    <property type="interactions" value="432"/>
</dbReference>
<dbReference type="HOGENOM" id="CLU_554654_0_0_1"/>
<evidence type="ECO:0000313" key="3">
    <source>
        <dbReference type="EMBL" id="EEC07629.1"/>
    </source>
</evidence>
<dbReference type="GO" id="GO:0005634">
    <property type="term" value="C:nucleus"/>
    <property type="evidence" value="ECO:0000318"/>
    <property type="project" value="GO_Central"/>
</dbReference>
<gene>
    <name evidence="3" type="ORF">IscW_ISCW006227</name>
</gene>
<dbReference type="OrthoDB" id="18193at2759"/>
<dbReference type="EMBL" id="ABJB010893364">
    <property type="status" value="NOT_ANNOTATED_CDS"/>
    <property type="molecule type" value="Genomic_DNA"/>
</dbReference>
<keyword evidence="5" id="KW-1185">Reference proteome</keyword>
<dbReference type="InterPro" id="IPR002562">
    <property type="entry name" value="3'-5'_exonuclease_dom"/>
</dbReference>
<dbReference type="EMBL" id="ABJB011029790">
    <property type="status" value="NOT_ANNOTATED_CDS"/>
    <property type="molecule type" value="Genomic_DNA"/>
</dbReference>
<dbReference type="GO" id="GO:0008408">
    <property type="term" value="F:3'-5' exonuclease activity"/>
    <property type="evidence" value="ECO:0000318"/>
    <property type="project" value="GO_Central"/>
</dbReference>
<dbReference type="VEuPathDB" id="VectorBase:ISCW006227"/>
<dbReference type="AlphaFoldDB" id="B7PM07"/>
<evidence type="ECO:0000313" key="5">
    <source>
        <dbReference type="Proteomes" id="UP000001555"/>
    </source>
</evidence>